<dbReference type="PROSITE" id="PS00518">
    <property type="entry name" value="ZF_RING_1"/>
    <property type="match status" value="1"/>
</dbReference>
<evidence type="ECO:0000259" key="9">
    <source>
        <dbReference type="PROSITE" id="PS50103"/>
    </source>
</evidence>
<keyword evidence="1" id="KW-0808">Transferase</keyword>
<feature type="compositionally biased region" description="Polar residues" evidence="7">
    <location>
        <begin position="175"/>
        <end position="193"/>
    </location>
</feature>
<dbReference type="InterPro" id="IPR001841">
    <property type="entry name" value="Znf_RING"/>
</dbReference>
<dbReference type="PROSITE" id="PS50089">
    <property type="entry name" value="ZF_RING_2"/>
    <property type="match status" value="1"/>
</dbReference>
<keyword evidence="11" id="KW-1185">Reference proteome</keyword>
<organism evidence="10 11">
    <name type="scientific">Rhizophlyctis rosea</name>
    <dbReference type="NCBI Taxonomy" id="64517"/>
    <lineage>
        <taxon>Eukaryota</taxon>
        <taxon>Fungi</taxon>
        <taxon>Fungi incertae sedis</taxon>
        <taxon>Chytridiomycota</taxon>
        <taxon>Chytridiomycota incertae sedis</taxon>
        <taxon>Chytridiomycetes</taxon>
        <taxon>Rhizophlyctidales</taxon>
        <taxon>Rhizophlyctidaceae</taxon>
        <taxon>Rhizophlyctis</taxon>
    </lineage>
</organism>
<dbReference type="InterPro" id="IPR000571">
    <property type="entry name" value="Znf_CCCH"/>
</dbReference>
<dbReference type="Pfam" id="PF00642">
    <property type="entry name" value="zf-CCCH"/>
    <property type="match status" value="1"/>
</dbReference>
<dbReference type="Pfam" id="PF13639">
    <property type="entry name" value="zf-RING_2"/>
    <property type="match status" value="1"/>
</dbReference>
<dbReference type="InterPro" id="IPR041367">
    <property type="entry name" value="Znf-CCCH_4"/>
</dbReference>
<dbReference type="GO" id="GO:0061630">
    <property type="term" value="F:ubiquitin protein ligase activity"/>
    <property type="evidence" value="ECO:0007669"/>
    <property type="project" value="InterPro"/>
</dbReference>
<evidence type="ECO:0000259" key="8">
    <source>
        <dbReference type="PROSITE" id="PS50089"/>
    </source>
</evidence>
<dbReference type="AlphaFoldDB" id="A0AAD5X603"/>
<name>A0AAD5X603_9FUNG</name>
<evidence type="ECO:0000256" key="2">
    <source>
        <dbReference type="ARBA" id="ARBA00022723"/>
    </source>
</evidence>
<dbReference type="InterPro" id="IPR036855">
    <property type="entry name" value="Znf_CCCH_sf"/>
</dbReference>
<dbReference type="GO" id="GO:0008270">
    <property type="term" value="F:zinc ion binding"/>
    <property type="evidence" value="ECO:0007669"/>
    <property type="project" value="UniProtKB-KW"/>
</dbReference>
<dbReference type="PROSITE" id="PS50103">
    <property type="entry name" value="ZF_C3H1"/>
    <property type="match status" value="4"/>
</dbReference>
<feature type="zinc finger region" description="C3H1-type" evidence="6">
    <location>
        <begin position="197"/>
        <end position="224"/>
    </location>
</feature>
<keyword evidence="3" id="KW-0677">Repeat</keyword>
<dbReference type="Pfam" id="PF14608">
    <property type="entry name" value="zf-CCCH_2"/>
    <property type="match status" value="2"/>
</dbReference>
<comment type="caution">
    <text evidence="10">The sequence shown here is derived from an EMBL/GenBank/DDBJ whole genome shotgun (WGS) entry which is preliminary data.</text>
</comment>
<dbReference type="Proteomes" id="UP001212841">
    <property type="component" value="Unassembled WGS sequence"/>
</dbReference>
<feature type="domain" description="C3H1-type" evidence="9">
    <location>
        <begin position="197"/>
        <end position="224"/>
    </location>
</feature>
<dbReference type="SMART" id="SM00356">
    <property type="entry name" value="ZnF_C3H1"/>
    <property type="match status" value="4"/>
</dbReference>
<evidence type="ECO:0000256" key="5">
    <source>
        <dbReference type="ARBA" id="ARBA00022833"/>
    </source>
</evidence>
<feature type="zinc finger region" description="C3H1-type" evidence="6">
    <location>
        <begin position="348"/>
        <end position="377"/>
    </location>
</feature>
<dbReference type="PANTHER" id="PTHR11224">
    <property type="entry name" value="MAKORIN-RELATED"/>
    <property type="match status" value="1"/>
</dbReference>
<feature type="domain" description="C3H1-type" evidence="9">
    <location>
        <begin position="1"/>
        <end position="28"/>
    </location>
</feature>
<feature type="domain" description="C3H1-type" evidence="9">
    <location>
        <begin position="29"/>
        <end position="56"/>
    </location>
</feature>
<keyword evidence="5 6" id="KW-0862">Zinc</keyword>
<sequence>MSSNVPCKFFRMGTCQKGNRCPFSHDTSNTAELVCTFYLRGNCKYGAACALPHSKPADSKPSSYVPPRLAPTAPVSEHISRGGSTYADYSNAILSRNNSGQDLPNLEELSLFENPYAAPSTSSQYGYRTDQPWPSDIPPEFDISDPESSDDDDGTVFYPPPPSVTSYSAAARTNAGEQAQSGVVVERTSSPGSSRAGDKAILCPFALNGNCKYGDRCRYTHGLQCPSCGKWCLHPDAANEEHEAHLRACIDQQDEFEQENVLAQDSESMECVVCLERVLGKQDARFGLLSCDHCVCLNCIRTWRTNEGMDTAKRCPICREVTHLIIPSAVWTTNPSEKERISQEYRSKLANIDCKHYNFGEGSCPFGTSCHYKHVDREGNSQEVKLRFVKGDDEEGARIVSTPKLSDFIDAWDGQRGGRQ</sequence>
<feature type="domain" description="C3H1-type" evidence="9">
    <location>
        <begin position="348"/>
        <end position="377"/>
    </location>
</feature>
<dbReference type="EMBL" id="JADGJD010000205">
    <property type="protein sequence ID" value="KAJ3053459.1"/>
    <property type="molecule type" value="Genomic_DNA"/>
</dbReference>
<dbReference type="SUPFAM" id="SSF57850">
    <property type="entry name" value="RING/U-box"/>
    <property type="match status" value="1"/>
</dbReference>
<evidence type="ECO:0000313" key="11">
    <source>
        <dbReference type="Proteomes" id="UP001212841"/>
    </source>
</evidence>
<dbReference type="GO" id="GO:0000209">
    <property type="term" value="P:protein polyubiquitination"/>
    <property type="evidence" value="ECO:0007669"/>
    <property type="project" value="InterPro"/>
</dbReference>
<feature type="compositionally biased region" description="Acidic residues" evidence="7">
    <location>
        <begin position="142"/>
        <end position="154"/>
    </location>
</feature>
<feature type="zinc finger region" description="C3H1-type" evidence="6">
    <location>
        <begin position="29"/>
        <end position="56"/>
    </location>
</feature>
<dbReference type="SUPFAM" id="SSF90229">
    <property type="entry name" value="CCCH zinc finger"/>
    <property type="match status" value="2"/>
</dbReference>
<dbReference type="Gene3D" id="4.10.1000.10">
    <property type="entry name" value="Zinc finger, CCCH-type"/>
    <property type="match status" value="1"/>
</dbReference>
<reference evidence="10" key="1">
    <citation type="submission" date="2020-05" db="EMBL/GenBank/DDBJ databases">
        <title>Phylogenomic resolution of chytrid fungi.</title>
        <authorList>
            <person name="Stajich J.E."/>
            <person name="Amses K."/>
            <person name="Simmons R."/>
            <person name="Seto K."/>
            <person name="Myers J."/>
            <person name="Bonds A."/>
            <person name="Quandt C.A."/>
            <person name="Barry K."/>
            <person name="Liu P."/>
            <person name="Grigoriev I."/>
            <person name="Longcore J.E."/>
            <person name="James T.Y."/>
        </authorList>
    </citation>
    <scope>NUCLEOTIDE SEQUENCE</scope>
    <source>
        <strain evidence="10">JEL0318</strain>
    </source>
</reference>
<dbReference type="Pfam" id="PF18044">
    <property type="entry name" value="zf-CCCH_4"/>
    <property type="match status" value="1"/>
</dbReference>
<feature type="region of interest" description="Disordered" evidence="7">
    <location>
        <begin position="119"/>
        <end position="195"/>
    </location>
</feature>
<dbReference type="Gene3D" id="2.30.30.1190">
    <property type="match status" value="1"/>
</dbReference>
<feature type="domain" description="RING-type" evidence="8">
    <location>
        <begin position="271"/>
        <end position="319"/>
    </location>
</feature>
<protein>
    <recommendedName>
        <fullName evidence="12">RING-type E3 ubiquitin transferase</fullName>
    </recommendedName>
</protein>
<proteinExistence type="predicted"/>
<evidence type="ECO:0000313" key="10">
    <source>
        <dbReference type="EMBL" id="KAJ3053459.1"/>
    </source>
</evidence>
<dbReference type="InterPro" id="IPR045072">
    <property type="entry name" value="MKRN-like"/>
</dbReference>
<dbReference type="PANTHER" id="PTHR11224:SF10">
    <property type="entry name" value="IP09428P-RELATED"/>
    <property type="match status" value="1"/>
</dbReference>
<evidence type="ECO:0008006" key="12">
    <source>
        <dbReference type="Google" id="ProtNLM"/>
    </source>
</evidence>
<evidence type="ECO:0000256" key="3">
    <source>
        <dbReference type="ARBA" id="ARBA00022737"/>
    </source>
</evidence>
<feature type="zinc finger region" description="C3H1-type" evidence="6">
    <location>
        <begin position="1"/>
        <end position="28"/>
    </location>
</feature>
<dbReference type="InterPro" id="IPR017907">
    <property type="entry name" value="Znf_RING_CS"/>
</dbReference>
<keyword evidence="2 6" id="KW-0479">Metal-binding</keyword>
<accession>A0AAD5X603</accession>
<evidence type="ECO:0000256" key="7">
    <source>
        <dbReference type="SAM" id="MobiDB-lite"/>
    </source>
</evidence>
<evidence type="ECO:0000256" key="6">
    <source>
        <dbReference type="PROSITE-ProRule" id="PRU00723"/>
    </source>
</evidence>
<dbReference type="SMART" id="SM00184">
    <property type="entry name" value="RING"/>
    <property type="match status" value="1"/>
</dbReference>
<evidence type="ECO:0000256" key="1">
    <source>
        <dbReference type="ARBA" id="ARBA00022679"/>
    </source>
</evidence>
<dbReference type="InterPro" id="IPR013083">
    <property type="entry name" value="Znf_RING/FYVE/PHD"/>
</dbReference>
<dbReference type="Gene3D" id="3.30.40.10">
    <property type="entry name" value="Zinc/RING finger domain, C3HC4 (zinc finger)"/>
    <property type="match status" value="1"/>
</dbReference>
<evidence type="ECO:0000256" key="4">
    <source>
        <dbReference type="ARBA" id="ARBA00022771"/>
    </source>
</evidence>
<gene>
    <name evidence="10" type="ORF">HK097_004210</name>
</gene>
<keyword evidence="4 6" id="KW-0863">Zinc-finger</keyword>